<organism evidence="3 4">
    <name type="scientific">Batillaria attramentaria</name>
    <dbReference type="NCBI Taxonomy" id="370345"/>
    <lineage>
        <taxon>Eukaryota</taxon>
        <taxon>Metazoa</taxon>
        <taxon>Spiralia</taxon>
        <taxon>Lophotrochozoa</taxon>
        <taxon>Mollusca</taxon>
        <taxon>Gastropoda</taxon>
        <taxon>Caenogastropoda</taxon>
        <taxon>Sorbeoconcha</taxon>
        <taxon>Cerithioidea</taxon>
        <taxon>Batillariidae</taxon>
        <taxon>Batillaria</taxon>
    </lineage>
</organism>
<feature type="compositionally biased region" description="Polar residues" evidence="1">
    <location>
        <begin position="164"/>
        <end position="178"/>
    </location>
</feature>
<proteinExistence type="predicted"/>
<feature type="region of interest" description="Disordered" evidence="1">
    <location>
        <begin position="970"/>
        <end position="1001"/>
    </location>
</feature>
<sequence>MATQDTSIGQFLGQSWASWADKMSITDGNDEEEEDKSKEDDESDSMKLNRKDMDLFGFCPSRDEFTLVMCEVCNLLVKPQALKHHMEIRHGPVALHSMVKSEDVATSAVLTSELAKTLSLPVSSFSKALGSSKPPTKASLKHGPGYSRMSGSAQSAGSGTGSSKVNMSSRFRKSNTNPVVKVERMPREVESIKRSASNSPAGSPKAEGALGASRTSLTSPTTLTVTTLTTQPVALTTPTTSVTYTRPFPSTVPTATSTTSVSAFSKTAKPARTVPLGSALAATLTAAPAPVTMSTVSSSNSSSKSKKSPKERKFLPCKDREFDPNKHCGVVTEDAGKGRPCTRSLTCKTHALGLRRAVQGRKKPFDELLREHKAAKEALLKAKAEGQTVTTTSVTIETNASVSFTTTAAAAGVTSPAALAAASAVKLGQSGLFGHRDVKPAIAGLLSPGGFLSRPKFPVGVSRFTPGGVLPPTLTIKEEPSPVPELSTRLSQSSDQEGDVTQDKSDVTYLSHHPRPAAVCTYGARMAGGTCALFSRRMDLVRAAFLSALERQLNPPPHKKLCVESNLPKEPQAQSNSKDPYEFTTVDSGLAGHPRQSVSFTLGTPSGLNTSVLGKPVLKHKAKSLSSHSLGIVPATVTAVSSAAATSLGIPTLGAALLRPAKSRDNLMVSRTPTLSGTLSLQQAVAGQSVKRKRSGSNQGGVSPAHSVTTGTLQLQGLSGVGVTVTSGAGVGLTGTDLGRQTQQHSSGLLTSVSSVNSHAATTPITAITIPSVNLANAATLGLNATLPSTKQGQGQKGNIIKDFNLVFTGIDPSLMNGQYVNISGAQLAELAAAQAVSATAEDKNIKRSRLAASAKHGGHKVSGTLETLRALQGNSVLAVPPTTVLVDGSLQGTVLAPVSSLGAGGASGGSTSSTFVALTSTAMTTSPSSSSITVTPTLFRAVSDSAAAQQVTLSTTSFANGIIPSSSDKLHVGSVSSHHQQHHRGNNNNSAQSRIGSGQHKTLASGLLQAPGTPFSTGQGLPTAQLAHLKPATFNITKSVGGKLTMQPVSFTIPLMGQALAPSQQQNPHPQPTLLVTTNTEDVSGGGGGVGGGNKTELHLQPQISSASSGIIS</sequence>
<dbReference type="EMBL" id="JACVVK020000020">
    <property type="protein sequence ID" value="KAK7503353.1"/>
    <property type="molecule type" value="Genomic_DNA"/>
</dbReference>
<dbReference type="Pfam" id="PF08313">
    <property type="entry name" value="SCA7"/>
    <property type="match status" value="1"/>
</dbReference>
<evidence type="ECO:0000313" key="4">
    <source>
        <dbReference type="Proteomes" id="UP001519460"/>
    </source>
</evidence>
<evidence type="ECO:0000256" key="1">
    <source>
        <dbReference type="SAM" id="MobiDB-lite"/>
    </source>
</evidence>
<name>A0ABD0LVX5_9CAEN</name>
<feature type="region of interest" description="Disordered" evidence="1">
    <location>
        <begin position="1061"/>
        <end position="1114"/>
    </location>
</feature>
<dbReference type="InterPro" id="IPR052237">
    <property type="entry name" value="Ataxin-7-like_regulator"/>
</dbReference>
<feature type="compositionally biased region" description="Polar residues" evidence="1">
    <location>
        <begin position="992"/>
        <end position="1001"/>
    </location>
</feature>
<dbReference type="InterPro" id="IPR013243">
    <property type="entry name" value="SCA7_dom"/>
</dbReference>
<dbReference type="Proteomes" id="UP001519460">
    <property type="component" value="Unassembled WGS sequence"/>
</dbReference>
<feature type="domain" description="SCA7" evidence="2">
    <location>
        <begin position="315"/>
        <end position="384"/>
    </location>
</feature>
<feature type="compositionally biased region" description="Gly residues" evidence="1">
    <location>
        <begin position="1085"/>
        <end position="1095"/>
    </location>
</feature>
<feature type="region of interest" description="Disordered" evidence="1">
    <location>
        <begin position="471"/>
        <end position="504"/>
    </location>
</feature>
<feature type="region of interest" description="Disordered" evidence="1">
    <location>
        <begin position="125"/>
        <end position="224"/>
    </location>
</feature>
<feature type="compositionally biased region" description="Basic and acidic residues" evidence="1">
    <location>
        <begin position="35"/>
        <end position="46"/>
    </location>
</feature>
<feature type="compositionally biased region" description="Low complexity" evidence="1">
    <location>
        <begin position="150"/>
        <end position="163"/>
    </location>
</feature>
<dbReference type="AlphaFoldDB" id="A0ABD0LVX5"/>
<feature type="compositionally biased region" description="Polar residues" evidence="1">
    <location>
        <begin position="1103"/>
        <end position="1114"/>
    </location>
</feature>
<feature type="region of interest" description="Disordered" evidence="1">
    <location>
        <begin position="689"/>
        <end position="708"/>
    </location>
</feature>
<feature type="compositionally biased region" description="Low complexity" evidence="1">
    <location>
        <begin position="215"/>
        <end position="224"/>
    </location>
</feature>
<reference evidence="3 4" key="1">
    <citation type="journal article" date="2023" name="Sci. Data">
        <title>Genome assembly of the Korean intertidal mud-creeper Batillaria attramentaria.</title>
        <authorList>
            <person name="Patra A.K."/>
            <person name="Ho P.T."/>
            <person name="Jun S."/>
            <person name="Lee S.J."/>
            <person name="Kim Y."/>
            <person name="Won Y.J."/>
        </authorList>
    </citation>
    <scope>NUCLEOTIDE SEQUENCE [LARGE SCALE GENOMIC DNA]</scope>
    <source>
        <strain evidence="3">Wonlab-2016</strain>
    </source>
</reference>
<accession>A0ABD0LVX5</accession>
<dbReference type="PANTHER" id="PTHR15117">
    <property type="entry name" value="ATAXIN 7 RELATED"/>
    <property type="match status" value="1"/>
</dbReference>
<protein>
    <recommendedName>
        <fullName evidence="2">SCA7 domain-containing protein</fullName>
    </recommendedName>
</protein>
<feature type="region of interest" description="Disordered" evidence="1">
    <location>
        <begin position="22"/>
        <end position="46"/>
    </location>
</feature>
<gene>
    <name evidence="3" type="ORF">BaRGS_00005274</name>
</gene>
<keyword evidence="4" id="KW-1185">Reference proteome</keyword>
<comment type="caution">
    <text evidence="3">The sequence shown here is derived from an EMBL/GenBank/DDBJ whole genome shotgun (WGS) entry which is preliminary data.</text>
</comment>
<evidence type="ECO:0000313" key="3">
    <source>
        <dbReference type="EMBL" id="KAK7503353.1"/>
    </source>
</evidence>
<dbReference type="Gene3D" id="6.10.140.670">
    <property type="match status" value="1"/>
</dbReference>
<feature type="compositionally biased region" description="Polar residues" evidence="1">
    <location>
        <begin position="1062"/>
        <end position="1083"/>
    </location>
</feature>
<dbReference type="PANTHER" id="PTHR15117:SF24">
    <property type="entry name" value="SCA7 DOMAIN-CONTAINING PROTEIN"/>
    <property type="match status" value="1"/>
</dbReference>
<evidence type="ECO:0000259" key="2">
    <source>
        <dbReference type="PROSITE" id="PS51505"/>
    </source>
</evidence>
<dbReference type="PROSITE" id="PS51505">
    <property type="entry name" value="SCA7"/>
    <property type="match status" value="1"/>
</dbReference>
<feature type="compositionally biased region" description="Basic and acidic residues" evidence="1">
    <location>
        <begin position="181"/>
        <end position="193"/>
    </location>
</feature>
<feature type="region of interest" description="Disordered" evidence="1">
    <location>
        <begin position="291"/>
        <end position="318"/>
    </location>
</feature>